<dbReference type="PANTHER" id="PTHR10584">
    <property type="entry name" value="SUGAR KINASE"/>
    <property type="match status" value="1"/>
</dbReference>
<evidence type="ECO:0000313" key="15">
    <source>
        <dbReference type="EMBL" id="GHF23645.1"/>
    </source>
</evidence>
<dbReference type="Pfam" id="PF00294">
    <property type="entry name" value="PfkB"/>
    <property type="match status" value="1"/>
</dbReference>
<dbReference type="GO" id="GO:0005829">
    <property type="term" value="C:cytosol"/>
    <property type="evidence" value="ECO:0007669"/>
    <property type="project" value="TreeGrafter"/>
</dbReference>
<dbReference type="GO" id="GO:0004747">
    <property type="term" value="F:ribokinase activity"/>
    <property type="evidence" value="ECO:0007669"/>
    <property type="project" value="UniProtKB-UniRule"/>
</dbReference>
<feature type="binding site" evidence="12">
    <location>
        <position position="251"/>
    </location>
    <ligand>
        <name>K(+)</name>
        <dbReference type="ChEBI" id="CHEBI:29103"/>
    </ligand>
</feature>
<reference evidence="15" key="2">
    <citation type="submission" date="2020-09" db="EMBL/GenBank/DDBJ databases">
        <authorList>
            <person name="Sun Q."/>
            <person name="Zhou Y."/>
        </authorList>
    </citation>
    <scope>NUCLEOTIDE SEQUENCE</scope>
    <source>
        <strain evidence="15">CGMCC 1.16548</strain>
    </source>
</reference>
<dbReference type="GO" id="GO:0005524">
    <property type="term" value="F:ATP binding"/>
    <property type="evidence" value="ECO:0007669"/>
    <property type="project" value="UniProtKB-UniRule"/>
</dbReference>
<dbReference type="UniPathway" id="UPA00916">
    <property type="reaction ID" value="UER00889"/>
</dbReference>
<feature type="binding site" evidence="12">
    <location>
        <begin position="44"/>
        <end position="48"/>
    </location>
    <ligand>
        <name>substrate</name>
    </ligand>
</feature>
<feature type="binding site" evidence="12">
    <location>
        <begin position="254"/>
        <end position="255"/>
    </location>
    <ligand>
        <name>ATP</name>
        <dbReference type="ChEBI" id="CHEBI:30616"/>
    </ligand>
</feature>
<evidence type="ECO:0000256" key="7">
    <source>
        <dbReference type="ARBA" id="ARBA00022777"/>
    </source>
</evidence>
<feature type="domain" description="Carbohydrate kinase PfkB" evidence="14">
    <location>
        <begin position="26"/>
        <end position="296"/>
    </location>
</feature>
<comment type="pathway">
    <text evidence="12">Carbohydrate metabolism; D-ribose degradation; D-ribose 5-phosphate from beta-D-ribopyranose: step 2/2.</text>
</comment>
<keyword evidence="16" id="KW-1185">Reference proteome</keyword>
<evidence type="ECO:0000256" key="1">
    <source>
        <dbReference type="ARBA" id="ARBA00005380"/>
    </source>
</evidence>
<dbReference type="GO" id="GO:0046872">
    <property type="term" value="F:metal ion binding"/>
    <property type="evidence" value="ECO:0007669"/>
    <property type="project" value="UniProtKB-KW"/>
</dbReference>
<dbReference type="InterPro" id="IPR002173">
    <property type="entry name" value="Carboh/pur_kinase_PfkB_CS"/>
</dbReference>
<dbReference type="EC" id="2.7.1.15" evidence="2 12"/>
<dbReference type="CDD" id="cd01174">
    <property type="entry name" value="ribokinase"/>
    <property type="match status" value="1"/>
</dbReference>
<dbReference type="SUPFAM" id="SSF53613">
    <property type="entry name" value="Ribokinase-like"/>
    <property type="match status" value="1"/>
</dbReference>
<keyword evidence="5 12" id="KW-0479">Metal-binding</keyword>
<dbReference type="GO" id="GO:0019303">
    <property type="term" value="P:D-ribose catabolic process"/>
    <property type="evidence" value="ECO:0007669"/>
    <property type="project" value="UniProtKB-UniRule"/>
</dbReference>
<feature type="binding site" evidence="12">
    <location>
        <position position="255"/>
    </location>
    <ligand>
        <name>substrate</name>
    </ligand>
</feature>
<name>A0A8J3GSF8_9MICO</name>
<evidence type="ECO:0000256" key="3">
    <source>
        <dbReference type="ARBA" id="ARBA00016943"/>
    </source>
</evidence>
<evidence type="ECO:0000256" key="12">
    <source>
        <dbReference type="HAMAP-Rule" id="MF_01987"/>
    </source>
</evidence>
<reference evidence="15" key="1">
    <citation type="journal article" date="2014" name="Int. J. Syst. Evol. Microbiol.">
        <title>Complete genome sequence of Corynebacterium casei LMG S-19264T (=DSM 44701T), isolated from a smear-ripened cheese.</title>
        <authorList>
            <consortium name="US DOE Joint Genome Institute (JGI-PGF)"/>
            <person name="Walter F."/>
            <person name="Albersmeier A."/>
            <person name="Kalinowski J."/>
            <person name="Ruckert C."/>
        </authorList>
    </citation>
    <scope>NUCLEOTIDE SEQUENCE</scope>
    <source>
        <strain evidence="15">CGMCC 1.16548</strain>
    </source>
</reference>
<dbReference type="InterPro" id="IPR011877">
    <property type="entry name" value="Ribokinase"/>
</dbReference>
<dbReference type="InterPro" id="IPR029056">
    <property type="entry name" value="Ribokinase-like"/>
</dbReference>
<dbReference type="Proteomes" id="UP000617531">
    <property type="component" value="Unassembled WGS sequence"/>
</dbReference>
<feature type="binding site" evidence="12">
    <location>
        <position position="249"/>
    </location>
    <ligand>
        <name>K(+)</name>
        <dbReference type="ChEBI" id="CHEBI:29103"/>
    </ligand>
</feature>
<accession>A0A8J3GSF8</accession>
<dbReference type="EMBL" id="BNAI01000007">
    <property type="protein sequence ID" value="GHF23645.1"/>
    <property type="molecule type" value="Genomic_DNA"/>
</dbReference>
<feature type="binding site" evidence="12">
    <location>
        <position position="144"/>
    </location>
    <ligand>
        <name>substrate</name>
    </ligand>
</feature>
<evidence type="ECO:0000256" key="11">
    <source>
        <dbReference type="ARBA" id="ARBA00023277"/>
    </source>
</evidence>
<keyword evidence="6 12" id="KW-0547">Nucleotide-binding</keyword>
<comment type="caution">
    <text evidence="12">Lacks conserved residue(s) required for the propagation of feature annotation.</text>
</comment>
<feature type="binding site" evidence="12">
    <location>
        <position position="288"/>
    </location>
    <ligand>
        <name>K(+)</name>
        <dbReference type="ChEBI" id="CHEBI:29103"/>
    </ligand>
</feature>
<keyword evidence="8 12" id="KW-0067">ATP-binding</keyword>
<comment type="subcellular location">
    <subcellularLocation>
        <location evidence="12">Cytoplasm</location>
    </subcellularLocation>
</comment>
<feature type="binding site" evidence="12">
    <location>
        <position position="285"/>
    </location>
    <ligand>
        <name>K(+)</name>
        <dbReference type="ChEBI" id="CHEBI:29103"/>
    </ligand>
</feature>
<evidence type="ECO:0000256" key="8">
    <source>
        <dbReference type="ARBA" id="ARBA00022840"/>
    </source>
</evidence>
<feature type="binding site" evidence="12">
    <location>
        <position position="290"/>
    </location>
    <ligand>
        <name>K(+)</name>
        <dbReference type="ChEBI" id="CHEBI:29103"/>
    </ligand>
</feature>
<protein>
    <recommendedName>
        <fullName evidence="3 12">Ribokinase</fullName>
        <shortName evidence="12">RK</shortName>
        <ecNumber evidence="2 12">2.7.1.15</ecNumber>
    </recommendedName>
</protein>
<evidence type="ECO:0000256" key="2">
    <source>
        <dbReference type="ARBA" id="ARBA00012035"/>
    </source>
</evidence>
<feature type="binding site" evidence="12">
    <location>
        <begin position="222"/>
        <end position="227"/>
    </location>
    <ligand>
        <name>ATP</name>
        <dbReference type="ChEBI" id="CHEBI:30616"/>
    </ligand>
</feature>
<evidence type="ECO:0000256" key="5">
    <source>
        <dbReference type="ARBA" id="ARBA00022723"/>
    </source>
</evidence>
<dbReference type="PANTHER" id="PTHR10584:SF166">
    <property type="entry name" value="RIBOKINASE"/>
    <property type="match status" value="1"/>
</dbReference>
<comment type="activity regulation">
    <text evidence="12">Activated by a monovalent cation that binds near, but not in, the active site. The most likely occupant of the site in vivo is potassium. Ion binding induces a conformational change that may alter substrate affinity.</text>
</comment>
<dbReference type="HAMAP" id="MF_01987">
    <property type="entry name" value="Ribokinase"/>
    <property type="match status" value="1"/>
</dbReference>
<comment type="similarity">
    <text evidence="12">Belongs to the carbohydrate kinase PfkB family. Ribokinase subfamily.</text>
</comment>
<dbReference type="PROSITE" id="PS00584">
    <property type="entry name" value="PFKB_KINASES_2"/>
    <property type="match status" value="1"/>
</dbReference>
<comment type="caution">
    <text evidence="15">The sequence shown here is derived from an EMBL/GenBank/DDBJ whole genome shotgun (WGS) entry which is preliminary data.</text>
</comment>
<comment type="similarity">
    <text evidence="1">Belongs to the carbohydrate kinase pfkB family.</text>
</comment>
<organism evidence="15 16">
    <name type="scientific">Pseudolysinimonas yzui</name>
    <dbReference type="NCBI Taxonomy" id="2708254"/>
    <lineage>
        <taxon>Bacteria</taxon>
        <taxon>Bacillati</taxon>
        <taxon>Actinomycetota</taxon>
        <taxon>Actinomycetes</taxon>
        <taxon>Micrococcales</taxon>
        <taxon>Microbacteriaceae</taxon>
        <taxon>Pseudolysinimonas</taxon>
    </lineage>
</organism>
<comment type="function">
    <text evidence="12">Catalyzes the phosphorylation of ribose at O-5 in a reaction requiring ATP and magnesium. The resulting D-ribose-5-phosphate can then be used either for sythesis of nucleotides, histidine, and tryptophan, or as a component of the pentose phosphate pathway.</text>
</comment>
<keyword evidence="10 12" id="KW-0630">Potassium</keyword>
<evidence type="ECO:0000256" key="4">
    <source>
        <dbReference type="ARBA" id="ARBA00022679"/>
    </source>
</evidence>
<keyword evidence="7 12" id="KW-0418">Kinase</keyword>
<evidence type="ECO:0000313" key="16">
    <source>
        <dbReference type="Proteomes" id="UP000617531"/>
    </source>
</evidence>
<keyword evidence="9 12" id="KW-0460">Magnesium</keyword>
<evidence type="ECO:0000256" key="13">
    <source>
        <dbReference type="SAM" id="MobiDB-lite"/>
    </source>
</evidence>
<evidence type="ECO:0000259" key="14">
    <source>
        <dbReference type="Pfam" id="PF00294"/>
    </source>
</evidence>
<sequence length="311" mass="30593">MVRGPELRVAVAGGYGVGLTMQLPRFPQPGETVTDGVLSSGHGGKGSNQAVGAARLGAEVSLLSAVGSDAAGTDAVAMWAVEGVDAGAVLRAAEATMTGFILVDAAGENCIAIAPGALGSLQNAHAEAFRSRIAGADIVLVSLEIPLAVAVRVLEIAAEEGVPTILNPAPAPGALPASVWRHVTYLTPNRSEALALLGGPPRSTPELAADLARLTGGIVILTLGDEGAIVASAADQVAIDPVPAAAVVDTTGAGDAFNAALAVALAAGVEPVAAARWAAQAGSYSVAHAGALPGLPRRADLGELPHAGPTP</sequence>
<dbReference type="InterPro" id="IPR002139">
    <property type="entry name" value="Ribo/fructo_kinase"/>
</dbReference>
<comment type="catalytic activity">
    <reaction evidence="12">
        <text>D-ribose + ATP = D-ribose 5-phosphate + ADP + H(+)</text>
        <dbReference type="Rhea" id="RHEA:13697"/>
        <dbReference type="ChEBI" id="CHEBI:15378"/>
        <dbReference type="ChEBI" id="CHEBI:30616"/>
        <dbReference type="ChEBI" id="CHEBI:47013"/>
        <dbReference type="ChEBI" id="CHEBI:78346"/>
        <dbReference type="ChEBI" id="CHEBI:456216"/>
        <dbReference type="EC" id="2.7.1.15"/>
    </reaction>
</comment>
<keyword evidence="11 12" id="KW-0119">Carbohydrate metabolism</keyword>
<evidence type="ECO:0000256" key="9">
    <source>
        <dbReference type="ARBA" id="ARBA00022842"/>
    </source>
</evidence>
<dbReference type="AlphaFoldDB" id="A0A8J3GSF8"/>
<keyword evidence="12" id="KW-0963">Cytoplasm</keyword>
<dbReference type="RefSeq" id="WP_229842103.1">
    <property type="nucleotide sequence ID" value="NZ_BNAI01000007.1"/>
</dbReference>
<keyword evidence="4 12" id="KW-0808">Transferase</keyword>
<evidence type="ECO:0000256" key="6">
    <source>
        <dbReference type="ARBA" id="ARBA00022741"/>
    </source>
</evidence>
<evidence type="ECO:0000256" key="10">
    <source>
        <dbReference type="ARBA" id="ARBA00022958"/>
    </source>
</evidence>
<dbReference type="InterPro" id="IPR011611">
    <property type="entry name" value="PfkB_dom"/>
</dbReference>
<feature type="region of interest" description="Disordered" evidence="13">
    <location>
        <begin position="26"/>
        <end position="45"/>
    </location>
</feature>
<comment type="subunit">
    <text evidence="12">Homodimer.</text>
</comment>
<feature type="binding site" evidence="12">
    <location>
        <position position="189"/>
    </location>
    <ligand>
        <name>ATP</name>
        <dbReference type="ChEBI" id="CHEBI:30616"/>
    </ligand>
</feature>
<comment type="cofactor">
    <cofactor evidence="12">
        <name>Mg(2+)</name>
        <dbReference type="ChEBI" id="CHEBI:18420"/>
    </cofactor>
    <text evidence="12">Requires a divalent cation, most likely magnesium in vivo, as an electrophilic catalyst to aid phosphoryl group transfer. It is the chelate of the metal and the nucleotide that is the actual substrate.</text>
</comment>
<feature type="active site" description="Proton acceptor" evidence="12">
    <location>
        <position position="255"/>
    </location>
</feature>
<dbReference type="Gene3D" id="3.40.1190.20">
    <property type="match status" value="1"/>
</dbReference>
<dbReference type="PRINTS" id="PR00990">
    <property type="entry name" value="RIBOKINASE"/>
</dbReference>
<gene>
    <name evidence="12 15" type="primary">rbsK</name>
    <name evidence="15" type="ORF">GCM10011600_26000</name>
</gene>
<proteinExistence type="inferred from homology"/>